<dbReference type="EMBL" id="JBEAFC010000006">
    <property type="protein sequence ID" value="KAL1553950.1"/>
    <property type="molecule type" value="Genomic_DNA"/>
</dbReference>
<dbReference type="Pfam" id="PF02458">
    <property type="entry name" value="Transferase"/>
    <property type="match status" value="1"/>
</dbReference>
<evidence type="ECO:0000313" key="5">
    <source>
        <dbReference type="Proteomes" id="UP001567538"/>
    </source>
</evidence>
<comment type="caution">
    <text evidence="4">The sequence shown here is derived from an EMBL/GenBank/DDBJ whole genome shotgun (WGS) entry which is preliminary data.</text>
</comment>
<dbReference type="PANTHER" id="PTHR31623">
    <property type="entry name" value="F21J9.9"/>
    <property type="match status" value="1"/>
</dbReference>
<keyword evidence="5" id="KW-1185">Reference proteome</keyword>
<dbReference type="AlphaFoldDB" id="A0ABD1HBZ6"/>
<comment type="similarity">
    <text evidence="1">Belongs to the plant acyltransferase family.</text>
</comment>
<evidence type="ECO:0000313" key="4">
    <source>
        <dbReference type="EMBL" id="KAL1553950.1"/>
    </source>
</evidence>
<dbReference type="Proteomes" id="UP001567538">
    <property type="component" value="Unassembled WGS sequence"/>
</dbReference>
<keyword evidence="3 4" id="KW-0012">Acyltransferase</keyword>
<reference evidence="4 5" key="1">
    <citation type="submission" date="2024-06" db="EMBL/GenBank/DDBJ databases">
        <title>A chromosome level genome sequence of Diviner's sage (Salvia divinorum).</title>
        <authorList>
            <person name="Ford S.A."/>
            <person name="Ro D.-K."/>
            <person name="Ness R.W."/>
            <person name="Phillips M.A."/>
        </authorList>
    </citation>
    <scope>NUCLEOTIDE SEQUENCE [LARGE SCALE GENOMIC DNA]</scope>
    <source>
        <strain evidence="4">SAF-2024a</strain>
        <tissue evidence="4">Leaf</tissue>
    </source>
</reference>
<accession>A0ABD1HBZ6</accession>
<dbReference type="InterPro" id="IPR023213">
    <property type="entry name" value="CAT-like_dom_sf"/>
</dbReference>
<evidence type="ECO:0000256" key="2">
    <source>
        <dbReference type="ARBA" id="ARBA00022679"/>
    </source>
</evidence>
<dbReference type="GO" id="GO:0047172">
    <property type="term" value="F:shikimate O-hydroxycinnamoyltransferase activity"/>
    <property type="evidence" value="ECO:0007669"/>
    <property type="project" value="UniProtKB-EC"/>
</dbReference>
<keyword evidence="2 4" id="KW-0808">Transferase</keyword>
<evidence type="ECO:0000256" key="3">
    <source>
        <dbReference type="ARBA" id="ARBA00023315"/>
    </source>
</evidence>
<proteinExistence type="inferred from homology"/>
<name>A0ABD1HBZ6_SALDI</name>
<evidence type="ECO:0000256" key="1">
    <source>
        <dbReference type="ARBA" id="ARBA00009861"/>
    </source>
</evidence>
<dbReference type="Gene3D" id="3.30.559.10">
    <property type="entry name" value="Chloramphenicol acetyltransferase-like domain"/>
    <property type="match status" value="2"/>
</dbReference>
<dbReference type="EC" id="2.3.1.133" evidence="4"/>
<sequence>MAIEVEIISNEMIKPSSPTPTHLTNLKLSFLDQIAPPISVPLIFFYSHLQNFSHHQISTLLKQSLSNLLTVFYPLAGRIHENSSIDCNDLGAEFVEARVHTRLSEIVQNPSMEELKKLQISSSGDDEKVILRVKLCFFDCGGISVAICLSHKIADGTSLVAFVNAWAAASRDEIPDFKPSFDFASVFPPKDLSGLEFTQRVGITQEKITTKRLVFDKEELTKLKINSESQVVKNPTRVEAVSSYIWRRFIDAAKAADSTKTTSFAAAHAVNLRPRKSPPFSQHMFGNCWRPAIALSGAEASEAELVGKLRAAITRMDGDFIGQIENGEYLNALSRSVDLFIKGGVEFSNFSSWCRFPVYEVDFGWGKPVWVCTTTLPFKNLVILMSTPCGEGIEAWVNIVEEDMEMFEQGHELII</sequence>
<organism evidence="4 5">
    <name type="scientific">Salvia divinorum</name>
    <name type="common">Maria pastora</name>
    <name type="synonym">Diviner's sage</name>
    <dbReference type="NCBI Taxonomy" id="28513"/>
    <lineage>
        <taxon>Eukaryota</taxon>
        <taxon>Viridiplantae</taxon>
        <taxon>Streptophyta</taxon>
        <taxon>Embryophyta</taxon>
        <taxon>Tracheophyta</taxon>
        <taxon>Spermatophyta</taxon>
        <taxon>Magnoliopsida</taxon>
        <taxon>eudicotyledons</taxon>
        <taxon>Gunneridae</taxon>
        <taxon>Pentapetalae</taxon>
        <taxon>asterids</taxon>
        <taxon>lamiids</taxon>
        <taxon>Lamiales</taxon>
        <taxon>Lamiaceae</taxon>
        <taxon>Nepetoideae</taxon>
        <taxon>Mentheae</taxon>
        <taxon>Salviinae</taxon>
        <taxon>Salvia</taxon>
        <taxon>Salvia subgen. Calosphace</taxon>
    </lineage>
</organism>
<dbReference type="PANTHER" id="PTHR31623:SF110">
    <property type="entry name" value="VINORINE SYNTHASE-LIKE"/>
    <property type="match status" value="1"/>
</dbReference>
<gene>
    <name evidence="4" type="ORF">AAHA92_14564</name>
</gene>
<protein>
    <submittedName>
        <fullName evidence="4">Shikimate O-hydroxycinnamoyltransferase</fullName>
        <ecNumber evidence="4">2.3.1.133</ecNumber>
    </submittedName>
</protein>